<sequence>MTEIKSAMDTGVYDNQPSHESKDVAGFCSPPATTCVEKYHPQSVPDTKELYATNNPFLEKGPKAFRASSSKDCWLPFEIVEEIISRAPIESVIRCKPTSKQCYALCNDKRFIYNHLNLSQERFMRIYFDKVEIINPATLDILSLPVPAEFNCVPLTRLLSVIHCNGLLLCKWITGISNVSVAVWNPVLGQVKFVDTSSHSALDIYGFGYDKDSYKIFRISVRPDEFEIYDFKSKLWRAFSATMDWYLYTPDLKVSMNGIMYWLATTKGARIRETFIQSFDFSKETFKPICLVPFEWSRIDDAEAFSAFRGDRLSLFRQLFGDKDETREIEVWVTNKVTDGVVTLSKYFNVARPDLPILNPRFCRLMCVPTFFIHKTNSIMLWCDKIVGEGYACSSFYEIGRGEIKKQVETGQPFSAEDERNHCVCSFVYVPSLVPVPE</sequence>
<dbReference type="InterPro" id="IPR017451">
    <property type="entry name" value="F-box-assoc_interact_dom"/>
</dbReference>
<evidence type="ECO:0000313" key="4">
    <source>
        <dbReference type="Proteomes" id="UP000694240"/>
    </source>
</evidence>
<evidence type="ECO:0000259" key="1">
    <source>
        <dbReference type="Pfam" id="PF00646"/>
    </source>
</evidence>
<dbReference type="InterPro" id="IPR050796">
    <property type="entry name" value="SCF_F-box_component"/>
</dbReference>
<gene>
    <name evidence="3" type="ORF">ISN45_Aa05g021540</name>
</gene>
<dbReference type="Pfam" id="PF00646">
    <property type="entry name" value="F-box"/>
    <property type="match status" value="1"/>
</dbReference>
<comment type="caution">
    <text evidence="3">The sequence shown here is derived from an EMBL/GenBank/DDBJ whole genome shotgun (WGS) entry which is preliminary data.</text>
</comment>
<dbReference type="InterPro" id="IPR001810">
    <property type="entry name" value="F-box_dom"/>
</dbReference>
<dbReference type="Proteomes" id="UP000694240">
    <property type="component" value="Chromosome 10"/>
</dbReference>
<accession>A0A8T1ZML8</accession>
<proteinExistence type="predicted"/>
<dbReference type="AlphaFoldDB" id="A0A8T1ZML8"/>
<organism evidence="3 4">
    <name type="scientific">Arabidopsis thaliana x Arabidopsis arenosa</name>
    <dbReference type="NCBI Taxonomy" id="1240361"/>
    <lineage>
        <taxon>Eukaryota</taxon>
        <taxon>Viridiplantae</taxon>
        <taxon>Streptophyta</taxon>
        <taxon>Embryophyta</taxon>
        <taxon>Tracheophyta</taxon>
        <taxon>Spermatophyta</taxon>
        <taxon>Magnoliopsida</taxon>
        <taxon>eudicotyledons</taxon>
        <taxon>Gunneridae</taxon>
        <taxon>Pentapetalae</taxon>
        <taxon>rosids</taxon>
        <taxon>malvids</taxon>
        <taxon>Brassicales</taxon>
        <taxon>Brassicaceae</taxon>
        <taxon>Camelineae</taxon>
        <taxon>Arabidopsis</taxon>
    </lineage>
</organism>
<feature type="domain" description="F-box associated beta-propeller type 1" evidence="2">
    <location>
        <begin position="152"/>
        <end position="436"/>
    </location>
</feature>
<keyword evidence="4" id="KW-1185">Reference proteome</keyword>
<evidence type="ECO:0000259" key="2">
    <source>
        <dbReference type="Pfam" id="PF07734"/>
    </source>
</evidence>
<evidence type="ECO:0000313" key="3">
    <source>
        <dbReference type="EMBL" id="KAG7560646.1"/>
    </source>
</evidence>
<feature type="domain" description="F-box" evidence="1">
    <location>
        <begin position="75"/>
        <end position="111"/>
    </location>
</feature>
<dbReference type="InterPro" id="IPR006527">
    <property type="entry name" value="F-box-assoc_dom_typ1"/>
</dbReference>
<dbReference type="NCBIfam" id="TIGR01640">
    <property type="entry name" value="F_box_assoc_1"/>
    <property type="match status" value="1"/>
</dbReference>
<dbReference type="PANTHER" id="PTHR31672">
    <property type="entry name" value="BNACNNG10540D PROTEIN"/>
    <property type="match status" value="1"/>
</dbReference>
<dbReference type="EMBL" id="JAEFBK010000010">
    <property type="protein sequence ID" value="KAG7560646.1"/>
    <property type="molecule type" value="Genomic_DNA"/>
</dbReference>
<dbReference type="Pfam" id="PF07734">
    <property type="entry name" value="FBA_1"/>
    <property type="match status" value="1"/>
</dbReference>
<name>A0A8T1ZML8_9BRAS</name>
<dbReference type="PANTHER" id="PTHR31672:SF13">
    <property type="entry name" value="F-BOX PROTEIN CPR30-LIKE"/>
    <property type="match status" value="1"/>
</dbReference>
<reference evidence="3 4" key="1">
    <citation type="submission" date="2020-12" db="EMBL/GenBank/DDBJ databases">
        <title>Concerted genomic and epigenomic changes stabilize Arabidopsis allopolyploids.</title>
        <authorList>
            <person name="Chen Z."/>
        </authorList>
    </citation>
    <scope>NUCLEOTIDE SEQUENCE [LARGE SCALE GENOMIC DNA]</scope>
    <source>
        <strain evidence="3">Allo738</strain>
        <tissue evidence="3">Leaf</tissue>
    </source>
</reference>
<protein>
    <submittedName>
        <fullName evidence="3">F-box-like domain superfamily</fullName>
    </submittedName>
</protein>